<dbReference type="AlphaFoldDB" id="A0A495VB06"/>
<dbReference type="InterPro" id="IPR006439">
    <property type="entry name" value="HAD-SF_hydro_IA"/>
</dbReference>
<reference evidence="5 6" key="1">
    <citation type="submission" date="2018-10" db="EMBL/GenBank/DDBJ databases">
        <title>Genomic Encyclopedia of Archaeal and Bacterial Type Strains, Phase II (KMG-II): from individual species to whole genera.</title>
        <authorList>
            <person name="Goeker M."/>
        </authorList>
    </citation>
    <scope>NUCLEOTIDE SEQUENCE [LARGE SCALE GENOMIC DNA]</scope>
    <source>
        <strain evidence="5 6">DSM 235</strain>
    </source>
</reference>
<dbReference type="Proteomes" id="UP000274556">
    <property type="component" value="Unassembled WGS sequence"/>
</dbReference>
<evidence type="ECO:0000256" key="4">
    <source>
        <dbReference type="ARBA" id="ARBA00013078"/>
    </source>
</evidence>
<comment type="caution">
    <text evidence="5">The sequence shown here is derived from an EMBL/GenBank/DDBJ whole genome shotgun (WGS) entry which is preliminary data.</text>
</comment>
<protein>
    <recommendedName>
        <fullName evidence="4">phosphoglycolate phosphatase</fullName>
        <ecNumber evidence="4">3.1.3.18</ecNumber>
    </recommendedName>
</protein>
<dbReference type="OrthoDB" id="5761906at2"/>
<evidence type="ECO:0000256" key="1">
    <source>
        <dbReference type="ARBA" id="ARBA00000830"/>
    </source>
</evidence>
<dbReference type="PANTHER" id="PTHR43434">
    <property type="entry name" value="PHOSPHOGLYCOLATE PHOSPHATASE"/>
    <property type="match status" value="1"/>
</dbReference>
<dbReference type="EMBL" id="RBXL01000001">
    <property type="protein sequence ID" value="RKT46529.1"/>
    <property type="molecule type" value="Genomic_DNA"/>
</dbReference>
<sequence>MTGVPARLIRDARLLLLDFDGVITTEAEDVALKAQTLSVFAAISTHFGERALKMMRLAGRAIYDAGGSLQLGPLLYHTAKLLKPAGDPIEPTLARLIDACTGNLDYRGISRAGDRICEGLDLLRVHDIEVAILTNGVRENVFRVLEVKGLTQMFPPEHIFDAISTLDKKDKLHPKPDPQGYRFVLRELGVEPRSCIVVDNSRKNLRAAKREVGCSGVVYIGNSLKRKDRGVIDHLEPSFERLMGEIADVLRAEDGRG</sequence>
<name>A0A495VB06_9GAMM</name>
<proteinExistence type="inferred from homology"/>
<dbReference type="InterPro" id="IPR023198">
    <property type="entry name" value="PGP-like_dom2"/>
</dbReference>
<dbReference type="EC" id="3.1.3.18" evidence="4"/>
<evidence type="ECO:0000313" key="5">
    <source>
        <dbReference type="EMBL" id="RKT46529.1"/>
    </source>
</evidence>
<dbReference type="NCBIfam" id="TIGR01509">
    <property type="entry name" value="HAD-SF-IA-v3"/>
    <property type="match status" value="1"/>
</dbReference>
<dbReference type="Pfam" id="PF00702">
    <property type="entry name" value="Hydrolase"/>
    <property type="match status" value="1"/>
</dbReference>
<dbReference type="InterPro" id="IPR023214">
    <property type="entry name" value="HAD_sf"/>
</dbReference>
<dbReference type="InterPro" id="IPR050155">
    <property type="entry name" value="HAD-like_hydrolase_sf"/>
</dbReference>
<evidence type="ECO:0000313" key="6">
    <source>
        <dbReference type="Proteomes" id="UP000274556"/>
    </source>
</evidence>
<organism evidence="5 6">
    <name type="scientific">Thiocapsa rosea</name>
    <dbReference type="NCBI Taxonomy" id="69360"/>
    <lineage>
        <taxon>Bacteria</taxon>
        <taxon>Pseudomonadati</taxon>
        <taxon>Pseudomonadota</taxon>
        <taxon>Gammaproteobacteria</taxon>
        <taxon>Chromatiales</taxon>
        <taxon>Chromatiaceae</taxon>
        <taxon>Thiocapsa</taxon>
    </lineage>
</organism>
<accession>A0A495VB06</accession>
<dbReference type="Gene3D" id="3.40.50.1000">
    <property type="entry name" value="HAD superfamily/HAD-like"/>
    <property type="match status" value="1"/>
</dbReference>
<gene>
    <name evidence="5" type="ORF">BDD21_4044</name>
</gene>
<evidence type="ECO:0000256" key="3">
    <source>
        <dbReference type="ARBA" id="ARBA00006171"/>
    </source>
</evidence>
<dbReference type="InterPro" id="IPR036412">
    <property type="entry name" value="HAD-like_sf"/>
</dbReference>
<dbReference type="SUPFAM" id="SSF56784">
    <property type="entry name" value="HAD-like"/>
    <property type="match status" value="1"/>
</dbReference>
<keyword evidence="6" id="KW-1185">Reference proteome</keyword>
<dbReference type="CDD" id="cd07505">
    <property type="entry name" value="HAD_BPGM-like"/>
    <property type="match status" value="1"/>
</dbReference>
<dbReference type="PANTHER" id="PTHR43434:SF1">
    <property type="entry name" value="PHOSPHOGLYCOLATE PHOSPHATASE"/>
    <property type="match status" value="1"/>
</dbReference>
<evidence type="ECO:0000256" key="2">
    <source>
        <dbReference type="ARBA" id="ARBA00004818"/>
    </source>
</evidence>
<dbReference type="Gene3D" id="1.10.150.240">
    <property type="entry name" value="Putative phosphatase, domain 2"/>
    <property type="match status" value="1"/>
</dbReference>
<dbReference type="GO" id="GO:0008967">
    <property type="term" value="F:phosphoglycolate phosphatase activity"/>
    <property type="evidence" value="ECO:0007669"/>
    <property type="project" value="UniProtKB-EC"/>
</dbReference>
<comment type="similarity">
    <text evidence="3">Belongs to the HAD-like hydrolase superfamily. CbbY/CbbZ/Gph/YieH family.</text>
</comment>
<dbReference type="GO" id="GO:0006281">
    <property type="term" value="P:DNA repair"/>
    <property type="evidence" value="ECO:0007669"/>
    <property type="project" value="TreeGrafter"/>
</dbReference>
<comment type="catalytic activity">
    <reaction evidence="1">
        <text>2-phosphoglycolate + H2O = glycolate + phosphate</text>
        <dbReference type="Rhea" id="RHEA:14369"/>
        <dbReference type="ChEBI" id="CHEBI:15377"/>
        <dbReference type="ChEBI" id="CHEBI:29805"/>
        <dbReference type="ChEBI" id="CHEBI:43474"/>
        <dbReference type="ChEBI" id="CHEBI:58033"/>
        <dbReference type="EC" id="3.1.3.18"/>
    </reaction>
</comment>
<keyword evidence="5" id="KW-0378">Hydrolase</keyword>
<comment type="pathway">
    <text evidence="2">Organic acid metabolism; glycolate biosynthesis; glycolate from 2-phosphoglycolate: step 1/1.</text>
</comment>
<dbReference type="SFLD" id="SFLDS00003">
    <property type="entry name" value="Haloacid_Dehalogenase"/>
    <property type="match status" value="1"/>
</dbReference>
<dbReference type="SFLD" id="SFLDG01129">
    <property type="entry name" value="C1.5:_HAD__Beta-PGM__Phosphata"/>
    <property type="match status" value="1"/>
</dbReference>
<dbReference type="RefSeq" id="WP_120798627.1">
    <property type="nucleotide sequence ID" value="NZ_RBXL01000001.1"/>
</dbReference>